<protein>
    <submittedName>
        <fullName evidence="6">Uncharacterized protein</fullName>
    </submittedName>
</protein>
<feature type="coiled-coil region" evidence="4">
    <location>
        <begin position="1287"/>
        <end position="1335"/>
    </location>
</feature>
<evidence type="ECO:0000313" key="6">
    <source>
        <dbReference type="EMBL" id="KNC56483.1"/>
    </source>
</evidence>
<name>A0A0L0DY49_THETB</name>
<evidence type="ECO:0000256" key="2">
    <source>
        <dbReference type="ARBA" id="ARBA00022737"/>
    </source>
</evidence>
<feature type="compositionally biased region" description="Low complexity" evidence="5">
    <location>
        <begin position="1213"/>
        <end position="1232"/>
    </location>
</feature>
<evidence type="ECO:0000313" key="7">
    <source>
        <dbReference type="Proteomes" id="UP000054408"/>
    </source>
</evidence>
<feature type="coiled-coil region" evidence="4">
    <location>
        <begin position="865"/>
        <end position="896"/>
    </location>
</feature>
<dbReference type="PANTHER" id="PTHR19848">
    <property type="entry name" value="WD40 REPEAT PROTEIN"/>
    <property type="match status" value="1"/>
</dbReference>
<dbReference type="Proteomes" id="UP000054408">
    <property type="component" value="Unassembled WGS sequence"/>
</dbReference>
<accession>A0A0L0DY49</accession>
<dbReference type="EMBL" id="GL349522">
    <property type="protein sequence ID" value="KNC56483.1"/>
    <property type="molecule type" value="Genomic_DNA"/>
</dbReference>
<dbReference type="OrthoDB" id="6262491at2759"/>
<gene>
    <name evidence="6" type="ORF">AMSG_11495</name>
</gene>
<feature type="coiled-coil region" evidence="4">
    <location>
        <begin position="954"/>
        <end position="1079"/>
    </location>
</feature>
<keyword evidence="2" id="KW-0677">Repeat</keyword>
<dbReference type="GeneID" id="25569434"/>
<dbReference type="SUPFAM" id="SSF57997">
    <property type="entry name" value="Tropomyosin"/>
    <property type="match status" value="1"/>
</dbReference>
<dbReference type="InterPro" id="IPR001680">
    <property type="entry name" value="WD40_rpt"/>
</dbReference>
<dbReference type="eggNOG" id="KOG0274">
    <property type="taxonomic scope" value="Eukaryota"/>
</dbReference>
<evidence type="ECO:0000256" key="1">
    <source>
        <dbReference type="ARBA" id="ARBA00022574"/>
    </source>
</evidence>
<feature type="region of interest" description="Disordered" evidence="5">
    <location>
        <begin position="398"/>
        <end position="417"/>
    </location>
</feature>
<keyword evidence="4" id="KW-0175">Coiled coil</keyword>
<dbReference type="PROSITE" id="PS50082">
    <property type="entry name" value="WD_REPEATS_2"/>
    <property type="match status" value="2"/>
</dbReference>
<dbReference type="InterPro" id="IPR015943">
    <property type="entry name" value="WD40/YVTN_repeat-like_dom_sf"/>
</dbReference>
<feature type="coiled-coil region" evidence="4">
    <location>
        <begin position="645"/>
        <end position="801"/>
    </location>
</feature>
<dbReference type="STRING" id="461836.A0A0L0DY49"/>
<evidence type="ECO:0000256" key="5">
    <source>
        <dbReference type="SAM" id="MobiDB-lite"/>
    </source>
</evidence>
<dbReference type="GO" id="GO:0007219">
    <property type="term" value="P:Notch signaling pathway"/>
    <property type="evidence" value="ECO:0007669"/>
    <property type="project" value="TreeGrafter"/>
</dbReference>
<dbReference type="InterPro" id="IPR036322">
    <property type="entry name" value="WD40_repeat_dom_sf"/>
</dbReference>
<dbReference type="PANTHER" id="PTHR19848:SF6">
    <property type="entry name" value="E3 UBIQUITIN-PROTEIN LIGASE TRAF7"/>
    <property type="match status" value="1"/>
</dbReference>
<feature type="region of interest" description="Disordered" evidence="5">
    <location>
        <begin position="1197"/>
        <end position="1252"/>
    </location>
</feature>
<dbReference type="Gene3D" id="2.130.10.10">
    <property type="entry name" value="YVTN repeat-like/Quinoprotein amine dehydrogenase"/>
    <property type="match status" value="1"/>
</dbReference>
<dbReference type="SUPFAM" id="SSF50978">
    <property type="entry name" value="WD40 repeat-like"/>
    <property type="match status" value="1"/>
</dbReference>
<proteinExistence type="predicted"/>
<organism evidence="6 7">
    <name type="scientific">Thecamonas trahens ATCC 50062</name>
    <dbReference type="NCBI Taxonomy" id="461836"/>
    <lineage>
        <taxon>Eukaryota</taxon>
        <taxon>Apusozoa</taxon>
        <taxon>Apusomonadida</taxon>
        <taxon>Apusomonadidae</taxon>
        <taxon>Thecamonas</taxon>
    </lineage>
</organism>
<dbReference type="GO" id="GO:0000027">
    <property type="term" value="P:ribosomal large subunit assembly"/>
    <property type="evidence" value="ECO:0007669"/>
    <property type="project" value="TreeGrafter"/>
</dbReference>
<dbReference type="SMART" id="SM00320">
    <property type="entry name" value="WD40"/>
    <property type="match status" value="4"/>
</dbReference>
<dbReference type="GO" id="GO:0005730">
    <property type="term" value="C:nucleolus"/>
    <property type="evidence" value="ECO:0007669"/>
    <property type="project" value="TreeGrafter"/>
</dbReference>
<dbReference type="OMA" id="GHISAMQ"/>
<dbReference type="RefSeq" id="XP_013752640.1">
    <property type="nucleotide sequence ID" value="XM_013897186.1"/>
</dbReference>
<evidence type="ECO:0000256" key="3">
    <source>
        <dbReference type="PROSITE-ProRule" id="PRU00221"/>
    </source>
</evidence>
<keyword evidence="1 3" id="KW-0853">WD repeat</keyword>
<feature type="coiled-coil region" evidence="4">
    <location>
        <begin position="1104"/>
        <end position="1170"/>
    </location>
</feature>
<evidence type="ECO:0000256" key="4">
    <source>
        <dbReference type="SAM" id="Coils"/>
    </source>
</evidence>
<feature type="coiled-coil region" evidence="4">
    <location>
        <begin position="452"/>
        <end position="521"/>
    </location>
</feature>
<sequence>MYLLSTGALWSGSRAGSLHAHAATPPHELVAEIALPNSREDRGARLVGVMSLAYVARTCCMWAGAASGAVAVYDVESYKCLHLLSGHTAAVNSLLAKAKYVFSASSDFSVGIWDATKYEPRQFLRGHSNWVRSLALTGLHLWSAGDDGTIVVWSSTGERVSDLAVDDPVHALVYTKFNTVWTGTSSGAIVVFDVTSHACVASLEPLAGWITSLTATDLHVWATCSDGTLALYNAKSRVCLASISAGCGALLAAIPAPLTAHDRSVGTASAWLAAADASVTLWSWLSDAVAERTAKGVIMAPLALGDLASSPNSGSPPPIPSVRQSSLRAMAASEAAREAAEAAHANAEARVAVANREMRSQLRAVTQAHAIEKDGLTTRIELLERERHELALQLAAAREASPNENVDVSQASSTDDPESLASLVATLKSLRGQLHVERKQRAAKEKAMAVAASTAQVRIAQLESELEDVRTTGADTRAAAAAADKQLEALKLQLATQVARADKAESAAAALRKKLRAAESRAKAPSRNEAAAAAASADLRERTLRAEATMLELNKDKATLEETNAELVASLGELRTKLKTTEQARRAGLRKVGSLTNKLDEAVTARADVEAKLAHHRKLVNTITAATHDAEHEIRALEAQHHAAVATLQHQLDSAQTAIDDLESQLHTLQLERTATTTALQAKADAAIAELGSERKMRRRAQAELEKLRAHQLAVMDSAALEAELTQTQGALAAATSQAKQAQDRLAVAERNLETARGRVSAARDEAESQAHVALKLQKALEHVEREREQLQTALATERDRATTAEAAAAALGVEVEREQALVAMASSQGVGVKTSLMHAKDDVVALRKHNVALAAQLGKLSQSEADATREVYSLRRQVEQLQARLEAETATAERDRVSAATQAHLLVADSQASVTAAQQAASREKSRATAAEAQLAVLQGHISAMQSGHASHFDGLEGKLERMRIELEAAENERDAALDEARSATHEASVARSRMARIRDDLEAARRDVAQLKDDLIDARTARDTLTERAQMLAAQLEAASSREQLAADRSAELEARIEEMEAELRRERVAAAEAHGALSSLAADTSAASSTRAAPEVSAADINELRTGLAKAEMRASMAERDAVMANQRRNELQRQIDELRPLSTSTEEELRRQLNSVNQIRGELEQANFILRQKLSDTVSKRELFKSQRDAARSHLQELSRTPSQRLVPSAASASHASESASDDSASLATVETRSVEAGRSQLDSSVSTDEVDARTADLHHHKALLRQRTTELEALRVEYTSRVQVDSSKLEDLEMELRNARATVTAERNRNAQLEQQLADVVAQNMRLRRLASVAGTGMSLSSMDLSSVDALSDGSVATDELDVSDHGEFEET</sequence>
<feature type="repeat" description="WD" evidence="3">
    <location>
        <begin position="84"/>
        <end position="114"/>
    </location>
</feature>
<reference evidence="6 7" key="1">
    <citation type="submission" date="2010-05" db="EMBL/GenBank/DDBJ databases">
        <title>The Genome Sequence of Thecamonas trahens ATCC 50062.</title>
        <authorList>
            <consortium name="The Broad Institute Genome Sequencing Platform"/>
            <person name="Russ C."/>
            <person name="Cuomo C."/>
            <person name="Shea T."/>
            <person name="Young S.K."/>
            <person name="Zeng Q."/>
            <person name="Koehrsen M."/>
            <person name="Haas B."/>
            <person name="Borodovsky M."/>
            <person name="Guigo R."/>
            <person name="Alvarado L."/>
            <person name="Berlin A."/>
            <person name="Bochicchio J."/>
            <person name="Borenstein D."/>
            <person name="Chapman S."/>
            <person name="Chen Z."/>
            <person name="Freedman E."/>
            <person name="Gellesch M."/>
            <person name="Goldberg J."/>
            <person name="Griggs A."/>
            <person name="Gujja S."/>
            <person name="Heilman E."/>
            <person name="Heiman D."/>
            <person name="Hepburn T."/>
            <person name="Howarth C."/>
            <person name="Jen D."/>
            <person name="Larson L."/>
            <person name="Mehta T."/>
            <person name="Park D."/>
            <person name="Pearson M."/>
            <person name="Roberts A."/>
            <person name="Saif S."/>
            <person name="Shenoy N."/>
            <person name="Sisk P."/>
            <person name="Stolte C."/>
            <person name="Sykes S."/>
            <person name="Thomson T."/>
            <person name="Walk T."/>
            <person name="White J."/>
            <person name="Yandava C."/>
            <person name="Burger G."/>
            <person name="Gray M.W."/>
            <person name="Holland P.W.H."/>
            <person name="King N."/>
            <person name="Lang F.B.F."/>
            <person name="Roger A.J."/>
            <person name="Ruiz-Trillo I."/>
            <person name="Lander E."/>
            <person name="Nusbaum C."/>
        </authorList>
    </citation>
    <scope>NUCLEOTIDE SEQUENCE [LARGE SCALE GENOMIC DNA]</scope>
    <source>
        <strain evidence="6 7">ATCC 50062</strain>
    </source>
</reference>
<dbReference type="Pfam" id="PF00400">
    <property type="entry name" value="WD40"/>
    <property type="match status" value="2"/>
</dbReference>
<feature type="compositionally biased region" description="Polar residues" evidence="5">
    <location>
        <begin position="402"/>
        <end position="414"/>
    </location>
</feature>
<feature type="repeat" description="WD" evidence="3">
    <location>
        <begin position="124"/>
        <end position="154"/>
    </location>
</feature>
<keyword evidence="7" id="KW-1185">Reference proteome</keyword>